<evidence type="ECO:0000313" key="1">
    <source>
        <dbReference type="EMBL" id="KAF7303388.1"/>
    </source>
</evidence>
<sequence length="164" mass="16677">MPGQGRCQEGQAVAVAAAAAGAATGVEAGTIAPSTADPNRAVLDPIARRAEFQPESCKVRSANRVFWVVLDGRTTSPLNAAPNAPRSTPIVPAPGCQGRCQEGQSAAVVARSNKGATDGAAKAPSLLVQLLALRPLGLTLALRARDGIAAAAIGYQEGQKTREE</sequence>
<comment type="caution">
    <text evidence="1">The sequence shown here is derived from an EMBL/GenBank/DDBJ whole genome shotgun (WGS) entry which is preliminary data.</text>
</comment>
<dbReference type="AlphaFoldDB" id="A0A8H6SPD5"/>
<proteinExistence type="predicted"/>
<keyword evidence="2" id="KW-1185">Reference proteome</keyword>
<reference evidence="1" key="1">
    <citation type="submission" date="2020-05" db="EMBL/GenBank/DDBJ databases">
        <title>Mycena genomes resolve the evolution of fungal bioluminescence.</title>
        <authorList>
            <person name="Tsai I.J."/>
        </authorList>
    </citation>
    <scope>NUCLEOTIDE SEQUENCE</scope>
    <source>
        <strain evidence="1">171206Taipei</strain>
    </source>
</reference>
<gene>
    <name evidence="1" type="ORF">MIND_00566900</name>
</gene>
<name>A0A8H6SPD5_9AGAR</name>
<dbReference type="Proteomes" id="UP000636479">
    <property type="component" value="Unassembled WGS sequence"/>
</dbReference>
<evidence type="ECO:0000313" key="2">
    <source>
        <dbReference type="Proteomes" id="UP000636479"/>
    </source>
</evidence>
<accession>A0A8H6SPD5</accession>
<protein>
    <submittedName>
        <fullName evidence="1">Uncharacterized protein</fullName>
    </submittedName>
</protein>
<dbReference type="EMBL" id="JACAZF010000005">
    <property type="protein sequence ID" value="KAF7303388.1"/>
    <property type="molecule type" value="Genomic_DNA"/>
</dbReference>
<dbReference type="RefSeq" id="XP_037220360.1">
    <property type="nucleotide sequence ID" value="XM_037362439.1"/>
</dbReference>
<dbReference type="GeneID" id="59344955"/>
<organism evidence="1 2">
    <name type="scientific">Mycena indigotica</name>
    <dbReference type="NCBI Taxonomy" id="2126181"/>
    <lineage>
        <taxon>Eukaryota</taxon>
        <taxon>Fungi</taxon>
        <taxon>Dikarya</taxon>
        <taxon>Basidiomycota</taxon>
        <taxon>Agaricomycotina</taxon>
        <taxon>Agaricomycetes</taxon>
        <taxon>Agaricomycetidae</taxon>
        <taxon>Agaricales</taxon>
        <taxon>Marasmiineae</taxon>
        <taxon>Mycenaceae</taxon>
        <taxon>Mycena</taxon>
    </lineage>
</organism>